<dbReference type="GO" id="GO:0008270">
    <property type="term" value="F:zinc ion binding"/>
    <property type="evidence" value="ECO:0007669"/>
    <property type="project" value="InterPro"/>
</dbReference>
<feature type="binding site" evidence="8">
    <location>
        <position position="130"/>
    </location>
    <ligand>
        <name>Zn(2+)</name>
        <dbReference type="ChEBI" id="CHEBI:29105"/>
    </ligand>
</feature>
<dbReference type="Gene3D" id="3.40.1050.10">
    <property type="entry name" value="Carbonic anhydrase"/>
    <property type="match status" value="1"/>
</dbReference>
<evidence type="ECO:0000256" key="7">
    <source>
        <dbReference type="ARBA" id="ARBA00048348"/>
    </source>
</evidence>
<sequence length="298" mass="32179">IPTGITVDLDLNIDFMDNAAFEAIHSWRLDHERLGGTVAIDELHDQWYTMAAGGARMAPAKSPPKPAGRWWLPWTHRRRAETGMTESESECRITQGAQEFHRRTAPLVRPIFTELAAGQQPTHLFITCADSRIVPHLITSSGPGDLFTVRNVGNLVPRAGSDPCDDSIASAVEFATGILNVHTITVCGHSGCGAMAALLDGPATTAHLRHLGRWLRHGDSSLALLDDGADGDDPGTRLDRLCRLNIRQQLANLRTYPAVDEQVQAGTLKLMGLYFDIGSARVEVVRPGAPGSPATATT</sequence>
<dbReference type="PANTHER" id="PTHR11002">
    <property type="entry name" value="CARBONIC ANHYDRASE"/>
    <property type="match status" value="1"/>
</dbReference>
<keyword evidence="3 8" id="KW-0479">Metal-binding</keyword>
<dbReference type="PANTHER" id="PTHR11002:SF76">
    <property type="entry name" value="CARBONIC ANHYDRASE"/>
    <property type="match status" value="1"/>
</dbReference>
<keyword evidence="10" id="KW-1185">Reference proteome</keyword>
<comment type="similarity">
    <text evidence="1">Belongs to the beta-class carbonic anhydrase family.</text>
</comment>
<dbReference type="InterPro" id="IPR001765">
    <property type="entry name" value="Carbonic_anhydrase"/>
</dbReference>
<dbReference type="InterPro" id="IPR036874">
    <property type="entry name" value="Carbonic_anhydrase_sf"/>
</dbReference>
<comment type="caution">
    <text evidence="9">The sequence shown here is derived from an EMBL/GenBank/DDBJ whole genome shotgun (WGS) entry which is preliminary data.</text>
</comment>
<comment type="catalytic activity">
    <reaction evidence="7">
        <text>hydrogencarbonate + H(+) = CO2 + H2O</text>
        <dbReference type="Rhea" id="RHEA:10748"/>
        <dbReference type="ChEBI" id="CHEBI:15377"/>
        <dbReference type="ChEBI" id="CHEBI:15378"/>
        <dbReference type="ChEBI" id="CHEBI:16526"/>
        <dbReference type="ChEBI" id="CHEBI:17544"/>
        <dbReference type="EC" id="4.2.1.1"/>
    </reaction>
</comment>
<evidence type="ECO:0000256" key="8">
    <source>
        <dbReference type="PIRSR" id="PIRSR601765-1"/>
    </source>
</evidence>
<organism evidence="9 10">
    <name type="scientific">Spongiactinospora rosea</name>
    <dbReference type="NCBI Taxonomy" id="2248750"/>
    <lineage>
        <taxon>Bacteria</taxon>
        <taxon>Bacillati</taxon>
        <taxon>Actinomycetota</taxon>
        <taxon>Actinomycetes</taxon>
        <taxon>Streptosporangiales</taxon>
        <taxon>Streptosporangiaceae</taxon>
        <taxon>Spongiactinospora</taxon>
    </lineage>
</organism>
<evidence type="ECO:0000313" key="9">
    <source>
        <dbReference type="EMBL" id="RBQ10476.1"/>
    </source>
</evidence>
<dbReference type="SUPFAM" id="SSF53056">
    <property type="entry name" value="beta-carbonic anhydrase, cab"/>
    <property type="match status" value="1"/>
</dbReference>
<comment type="cofactor">
    <cofactor evidence="8">
        <name>Zn(2+)</name>
        <dbReference type="ChEBI" id="CHEBI:29105"/>
    </cofactor>
    <text evidence="8">Binds 1 zinc ion per subunit.</text>
</comment>
<dbReference type="Pfam" id="PF00484">
    <property type="entry name" value="Pro_CA"/>
    <property type="match status" value="1"/>
</dbReference>
<dbReference type="EMBL" id="QMEY01000077">
    <property type="protein sequence ID" value="RBQ10476.1"/>
    <property type="molecule type" value="Genomic_DNA"/>
</dbReference>
<evidence type="ECO:0000256" key="6">
    <source>
        <dbReference type="ARBA" id="ARBA00024993"/>
    </source>
</evidence>
<feature type="binding site" evidence="8">
    <location>
        <position position="192"/>
    </location>
    <ligand>
        <name>Zn(2+)</name>
        <dbReference type="ChEBI" id="CHEBI:29105"/>
    </ligand>
</feature>
<name>A0A366L9F6_9ACTN</name>
<gene>
    <name evidence="9" type="ORF">DP939_45285</name>
</gene>
<proteinExistence type="inferred from homology"/>
<protein>
    <recommendedName>
        <fullName evidence="2">carbonic anhydrase</fullName>
        <ecNumber evidence="2">4.2.1.1</ecNumber>
    </recommendedName>
</protein>
<dbReference type="PROSITE" id="PS00704">
    <property type="entry name" value="PROK_CO2_ANHYDRASE_1"/>
    <property type="match status" value="1"/>
</dbReference>
<evidence type="ECO:0000256" key="5">
    <source>
        <dbReference type="ARBA" id="ARBA00023239"/>
    </source>
</evidence>
<keyword evidence="5" id="KW-0456">Lyase</keyword>
<evidence type="ECO:0000256" key="2">
    <source>
        <dbReference type="ARBA" id="ARBA00012925"/>
    </source>
</evidence>
<evidence type="ECO:0000256" key="4">
    <source>
        <dbReference type="ARBA" id="ARBA00022833"/>
    </source>
</evidence>
<dbReference type="InterPro" id="IPR015892">
    <property type="entry name" value="Carbonic_anhydrase_CS"/>
</dbReference>
<feature type="non-terminal residue" evidence="9">
    <location>
        <position position="298"/>
    </location>
</feature>
<evidence type="ECO:0000313" key="10">
    <source>
        <dbReference type="Proteomes" id="UP000253303"/>
    </source>
</evidence>
<dbReference type="SMART" id="SM00947">
    <property type="entry name" value="Pro_CA"/>
    <property type="match status" value="1"/>
</dbReference>
<dbReference type="Proteomes" id="UP000253303">
    <property type="component" value="Unassembled WGS sequence"/>
</dbReference>
<evidence type="ECO:0000256" key="1">
    <source>
        <dbReference type="ARBA" id="ARBA00006217"/>
    </source>
</evidence>
<dbReference type="GO" id="GO:0004089">
    <property type="term" value="F:carbonate dehydratase activity"/>
    <property type="evidence" value="ECO:0007669"/>
    <property type="project" value="UniProtKB-EC"/>
</dbReference>
<feature type="non-terminal residue" evidence="9">
    <location>
        <position position="1"/>
    </location>
</feature>
<accession>A0A366L9F6</accession>
<dbReference type="EC" id="4.2.1.1" evidence="2"/>
<comment type="function">
    <text evidence="6">Catalyzes the reversible hydration of carbon dioxide to form bicarbonate.</text>
</comment>
<reference evidence="9 10" key="1">
    <citation type="submission" date="2018-06" db="EMBL/GenBank/DDBJ databases">
        <title>Sphaerisporangium craniellae sp. nov., isolated from a marine sponge in the South China Sea.</title>
        <authorList>
            <person name="Li L."/>
        </authorList>
    </citation>
    <scope>NUCLEOTIDE SEQUENCE [LARGE SCALE GENOMIC DNA]</scope>
    <source>
        <strain evidence="9 10">LHW63015</strain>
    </source>
</reference>
<dbReference type="RefSeq" id="WP_318656354.1">
    <property type="nucleotide sequence ID" value="NZ_QMEY01000077.1"/>
</dbReference>
<feature type="binding site" evidence="8">
    <location>
        <position position="128"/>
    </location>
    <ligand>
        <name>Zn(2+)</name>
        <dbReference type="ChEBI" id="CHEBI:29105"/>
    </ligand>
</feature>
<dbReference type="AlphaFoldDB" id="A0A366L9F6"/>
<evidence type="ECO:0000256" key="3">
    <source>
        <dbReference type="ARBA" id="ARBA00022723"/>
    </source>
</evidence>
<feature type="binding site" evidence="8">
    <location>
        <position position="189"/>
    </location>
    <ligand>
        <name>Zn(2+)</name>
        <dbReference type="ChEBI" id="CHEBI:29105"/>
    </ligand>
</feature>
<keyword evidence="4 8" id="KW-0862">Zinc</keyword>
<dbReference type="GO" id="GO:0015976">
    <property type="term" value="P:carbon utilization"/>
    <property type="evidence" value="ECO:0007669"/>
    <property type="project" value="InterPro"/>
</dbReference>